<proteinExistence type="predicted"/>
<dbReference type="InterPro" id="IPR004625">
    <property type="entry name" value="PyrdxlKinase"/>
</dbReference>
<dbReference type="PANTHER" id="PTHR10534:SF2">
    <property type="entry name" value="PYRIDOXAL KINASE"/>
    <property type="match status" value="1"/>
</dbReference>
<evidence type="ECO:0000256" key="2">
    <source>
        <dbReference type="ARBA" id="ARBA00022679"/>
    </source>
</evidence>
<dbReference type="AlphaFoldDB" id="A0A412PHS8"/>
<dbReference type="GO" id="GO:0009443">
    <property type="term" value="P:pyridoxal 5'-phosphate salvage"/>
    <property type="evidence" value="ECO:0007669"/>
    <property type="project" value="InterPro"/>
</dbReference>
<dbReference type="PANTHER" id="PTHR10534">
    <property type="entry name" value="PYRIDOXAL KINASE"/>
    <property type="match status" value="1"/>
</dbReference>
<protein>
    <recommendedName>
        <fullName evidence="1">pyridoxal kinase</fullName>
        <ecNumber evidence="1">2.7.1.35</ecNumber>
    </recommendedName>
</protein>
<dbReference type="InterPro" id="IPR029056">
    <property type="entry name" value="Ribokinase-like"/>
</dbReference>
<dbReference type="Gene3D" id="3.40.1190.20">
    <property type="match status" value="1"/>
</dbReference>
<keyword evidence="4 7" id="KW-0418">Kinase</keyword>
<comment type="caution">
    <text evidence="7">The sequence shown here is derived from an EMBL/GenBank/DDBJ whole genome shotgun (WGS) entry which is preliminary data.</text>
</comment>
<evidence type="ECO:0000313" key="8">
    <source>
        <dbReference type="Proteomes" id="UP000284731"/>
    </source>
</evidence>
<evidence type="ECO:0000259" key="6">
    <source>
        <dbReference type="Pfam" id="PF08543"/>
    </source>
</evidence>
<dbReference type="NCBIfam" id="NF005491">
    <property type="entry name" value="PRK07105.1"/>
    <property type="match status" value="1"/>
</dbReference>
<dbReference type="Proteomes" id="UP000284731">
    <property type="component" value="Unassembled WGS sequence"/>
</dbReference>
<evidence type="ECO:0000256" key="5">
    <source>
        <dbReference type="ARBA" id="ARBA00022840"/>
    </source>
</evidence>
<dbReference type="EMBL" id="QRWX01000001">
    <property type="protein sequence ID" value="RGT57719.1"/>
    <property type="molecule type" value="Genomic_DNA"/>
</dbReference>
<dbReference type="InterPro" id="IPR013749">
    <property type="entry name" value="PM/HMP-P_kinase-1"/>
</dbReference>
<dbReference type="SUPFAM" id="SSF53613">
    <property type="entry name" value="Ribokinase-like"/>
    <property type="match status" value="1"/>
</dbReference>
<feature type="domain" description="Pyridoxamine kinase/Phosphomethylpyrimidine kinase" evidence="6">
    <location>
        <begin position="51"/>
        <end position="253"/>
    </location>
</feature>
<evidence type="ECO:0000256" key="3">
    <source>
        <dbReference type="ARBA" id="ARBA00022741"/>
    </source>
</evidence>
<gene>
    <name evidence="7" type="ORF">DWX20_01340</name>
</gene>
<evidence type="ECO:0000256" key="4">
    <source>
        <dbReference type="ARBA" id="ARBA00022777"/>
    </source>
</evidence>
<keyword evidence="2 7" id="KW-0808">Transferase</keyword>
<sequence>MKKIVTMQDISCVGKCSLTVALPVLSAMGIETAVIPTAVLSTHTMFQGFTFHDLTSEVNPILAHWQKEGFTFDGIYTGYLGSFEQIDLAKKIFEEFGTHALRVVDPCMADNGKLYTGFDIPFTKKMRDLCAIADIIIPNLTEASFLLDIPYQEKYDEDYIKHVLRQLTDFGCHTAIITGVTFEPGRIGAYAYEKDTDTYTTYFNEEEPQHFHGTGDIWASAFSGGLLQGLSLLQAIILACDYVKESIHKTLEEENHNIYGVNFEQAMPFLITSLEKYKNCIKPLAIRPQV</sequence>
<dbReference type="GO" id="GO:0005524">
    <property type="term" value="F:ATP binding"/>
    <property type="evidence" value="ECO:0007669"/>
    <property type="project" value="UniProtKB-KW"/>
</dbReference>
<evidence type="ECO:0000256" key="1">
    <source>
        <dbReference type="ARBA" id="ARBA00012104"/>
    </source>
</evidence>
<evidence type="ECO:0000313" key="7">
    <source>
        <dbReference type="EMBL" id="RGT57719.1"/>
    </source>
</evidence>
<keyword evidence="3" id="KW-0547">Nucleotide-binding</keyword>
<dbReference type="GO" id="GO:0008478">
    <property type="term" value="F:pyridoxal kinase activity"/>
    <property type="evidence" value="ECO:0007669"/>
    <property type="project" value="UniProtKB-EC"/>
</dbReference>
<dbReference type="GO" id="GO:0005829">
    <property type="term" value="C:cytosol"/>
    <property type="evidence" value="ECO:0007669"/>
    <property type="project" value="TreeGrafter"/>
</dbReference>
<keyword evidence="5" id="KW-0067">ATP-binding</keyword>
<accession>A0A412PHS8</accession>
<organism evidence="7 8">
    <name type="scientific">Solobacterium moorei</name>
    <dbReference type="NCBI Taxonomy" id="102148"/>
    <lineage>
        <taxon>Bacteria</taxon>
        <taxon>Bacillati</taxon>
        <taxon>Bacillota</taxon>
        <taxon>Erysipelotrichia</taxon>
        <taxon>Erysipelotrichales</taxon>
        <taxon>Erysipelotrichaceae</taxon>
        <taxon>Solobacterium</taxon>
    </lineage>
</organism>
<dbReference type="EC" id="2.7.1.35" evidence="1"/>
<reference evidence="7 8" key="1">
    <citation type="submission" date="2018-08" db="EMBL/GenBank/DDBJ databases">
        <title>A genome reference for cultivated species of the human gut microbiota.</title>
        <authorList>
            <person name="Zou Y."/>
            <person name="Xue W."/>
            <person name="Luo G."/>
        </authorList>
    </citation>
    <scope>NUCLEOTIDE SEQUENCE [LARGE SCALE GENOMIC DNA]</scope>
    <source>
        <strain evidence="7 8">AF18-46</strain>
    </source>
</reference>
<name>A0A412PHS8_9FIRM</name>
<dbReference type="RefSeq" id="WP_118764192.1">
    <property type="nucleotide sequence ID" value="NZ_CABJCF010000001.1"/>
</dbReference>
<dbReference type="Pfam" id="PF08543">
    <property type="entry name" value="Phos_pyr_kin"/>
    <property type="match status" value="1"/>
</dbReference>